<keyword evidence="2 6" id="KW-0479">Metal-binding</keyword>
<evidence type="ECO:0000256" key="2">
    <source>
        <dbReference type="ARBA" id="ARBA00022723"/>
    </source>
</evidence>
<dbReference type="PANTHER" id="PTHR43028:SF5">
    <property type="entry name" value="3'(2'),5'-BISPHOSPHATE NUCLEOTIDASE 1"/>
    <property type="match status" value="1"/>
</dbReference>
<accession>A0A2N5Z9T5</accession>
<feature type="binding site" evidence="6">
    <location>
        <position position="93"/>
    </location>
    <ligand>
        <name>Mg(2+)</name>
        <dbReference type="ChEBI" id="CHEBI:18420"/>
        <label>2</label>
    </ligand>
</feature>
<protein>
    <recommendedName>
        <fullName evidence="4">3'(2'),5-bisphosphonucleoside 3'(2')-phosphohydrolase</fullName>
    </recommendedName>
    <alternativeName>
        <fullName evidence="5">DPNPase</fullName>
    </alternativeName>
</protein>
<feature type="non-terminal residue" evidence="7">
    <location>
        <position position="193"/>
    </location>
</feature>
<gene>
    <name evidence="7" type="ORF">C0601_12840</name>
</gene>
<evidence type="ECO:0000256" key="5">
    <source>
        <dbReference type="ARBA" id="ARBA00042530"/>
    </source>
</evidence>
<sequence length="193" mass="22217">MFGIDDKKMKEIMADLIRVSKRAGDEILKVYGQDFKVDIKEDKSPLTEADRRSNDVITDYLETLSYPILSEEGKKLDYSQRKDWKSFFLVDPLDGTKEFVKRNGEFTVNIAGIEDNLPVFGVIYVPVKDVYYFALKGYGAFRLDKTPEKDFENIDFDSICRISHKISTKMPEKSGVLKVVASRSHMSKETQDF</sequence>
<dbReference type="GO" id="GO:0046872">
    <property type="term" value="F:metal ion binding"/>
    <property type="evidence" value="ECO:0007669"/>
    <property type="project" value="UniProtKB-KW"/>
</dbReference>
<evidence type="ECO:0000256" key="4">
    <source>
        <dbReference type="ARBA" id="ARBA00041694"/>
    </source>
</evidence>
<dbReference type="CDD" id="cd01638">
    <property type="entry name" value="CysQ"/>
    <property type="match status" value="1"/>
</dbReference>
<feature type="binding site" evidence="6">
    <location>
        <position position="91"/>
    </location>
    <ligand>
        <name>Mg(2+)</name>
        <dbReference type="ChEBI" id="CHEBI:18420"/>
        <label>1</label>
        <note>catalytic</note>
    </ligand>
</feature>
<reference evidence="7 8" key="1">
    <citation type="submission" date="2017-11" db="EMBL/GenBank/DDBJ databases">
        <title>Genome-resolved metagenomics identifies genetic mobility, metabolic interactions, and unexpected diversity in perchlorate-reducing communities.</title>
        <authorList>
            <person name="Barnum T.P."/>
            <person name="Figueroa I.A."/>
            <person name="Carlstrom C.I."/>
            <person name="Lucas L.N."/>
            <person name="Engelbrektson A.L."/>
            <person name="Coates J.D."/>
        </authorList>
    </citation>
    <scope>NUCLEOTIDE SEQUENCE [LARGE SCALE GENOMIC DNA]</scope>
    <source>
        <strain evidence="7">BM706</strain>
    </source>
</reference>
<feature type="binding site" evidence="6">
    <location>
        <position position="71"/>
    </location>
    <ligand>
        <name>Mg(2+)</name>
        <dbReference type="ChEBI" id="CHEBI:18420"/>
        <label>1</label>
        <note>catalytic</note>
    </ligand>
</feature>
<evidence type="ECO:0000256" key="1">
    <source>
        <dbReference type="ARBA" id="ARBA00001625"/>
    </source>
</evidence>
<dbReference type="PROSITE" id="PS00629">
    <property type="entry name" value="IMP_1"/>
    <property type="match status" value="1"/>
</dbReference>
<dbReference type="InterPro" id="IPR000760">
    <property type="entry name" value="Inositol_monophosphatase-like"/>
</dbReference>
<dbReference type="InterPro" id="IPR050725">
    <property type="entry name" value="CysQ/Inositol_MonoPase"/>
</dbReference>
<evidence type="ECO:0000313" key="8">
    <source>
        <dbReference type="Proteomes" id="UP000234857"/>
    </source>
</evidence>
<proteinExistence type="predicted"/>
<comment type="cofactor">
    <cofactor evidence="6">
        <name>Mg(2+)</name>
        <dbReference type="ChEBI" id="CHEBI:18420"/>
    </cofactor>
</comment>
<comment type="catalytic activity">
    <reaction evidence="1">
        <text>adenosine 3',5'-bisphosphate + H2O = AMP + phosphate</text>
        <dbReference type="Rhea" id="RHEA:10040"/>
        <dbReference type="ChEBI" id="CHEBI:15377"/>
        <dbReference type="ChEBI" id="CHEBI:43474"/>
        <dbReference type="ChEBI" id="CHEBI:58343"/>
        <dbReference type="ChEBI" id="CHEBI:456215"/>
        <dbReference type="EC" id="3.1.3.7"/>
    </reaction>
</comment>
<feature type="binding site" evidence="6">
    <location>
        <position position="94"/>
    </location>
    <ligand>
        <name>Mg(2+)</name>
        <dbReference type="ChEBI" id="CHEBI:18420"/>
        <label>1</label>
        <note>catalytic</note>
    </ligand>
</feature>
<evidence type="ECO:0000256" key="6">
    <source>
        <dbReference type="PIRSR" id="PIRSR600760-2"/>
    </source>
</evidence>
<dbReference type="GO" id="GO:0000103">
    <property type="term" value="P:sulfate assimilation"/>
    <property type="evidence" value="ECO:0007669"/>
    <property type="project" value="TreeGrafter"/>
</dbReference>
<keyword evidence="3 6" id="KW-0460">Magnesium</keyword>
<comment type="caution">
    <text evidence="7">The sequence shown here is derived from an EMBL/GenBank/DDBJ whole genome shotgun (WGS) entry which is preliminary data.</text>
</comment>
<dbReference type="AlphaFoldDB" id="A0A2N5Z9T5"/>
<dbReference type="GO" id="GO:0008441">
    <property type="term" value="F:3'(2'),5'-bisphosphate nucleotidase activity"/>
    <property type="evidence" value="ECO:0007669"/>
    <property type="project" value="UniProtKB-EC"/>
</dbReference>
<dbReference type="SUPFAM" id="SSF56655">
    <property type="entry name" value="Carbohydrate phosphatase"/>
    <property type="match status" value="1"/>
</dbReference>
<dbReference type="Proteomes" id="UP000234857">
    <property type="component" value="Unassembled WGS sequence"/>
</dbReference>
<dbReference type="Pfam" id="PF00459">
    <property type="entry name" value="Inositol_P"/>
    <property type="match status" value="1"/>
</dbReference>
<dbReference type="InterPro" id="IPR020583">
    <property type="entry name" value="Inositol_monoP_metal-BS"/>
</dbReference>
<evidence type="ECO:0000256" key="3">
    <source>
        <dbReference type="ARBA" id="ARBA00022842"/>
    </source>
</evidence>
<name>A0A2N5Z9T5_MUIH1</name>
<organism evidence="7 8">
    <name type="scientific">Muiribacterium halophilum</name>
    <dbReference type="NCBI Taxonomy" id="2053465"/>
    <lineage>
        <taxon>Bacteria</taxon>
        <taxon>Candidatus Muiribacteriota</taxon>
        <taxon>Candidatus Muiribacteriia</taxon>
        <taxon>Candidatus Muiribacteriales</taxon>
        <taxon>Candidatus Muiribacteriaceae</taxon>
        <taxon>Candidatus Muiribacterium</taxon>
    </lineage>
</organism>
<dbReference type="Gene3D" id="3.30.540.10">
    <property type="entry name" value="Fructose-1,6-Bisphosphatase, subunit A, domain 1"/>
    <property type="match status" value="1"/>
</dbReference>
<dbReference type="PANTHER" id="PTHR43028">
    <property type="entry name" value="3'(2'),5'-BISPHOSPHATE NUCLEOTIDASE 1"/>
    <property type="match status" value="1"/>
</dbReference>
<dbReference type="EMBL" id="PKTG01000139">
    <property type="protein sequence ID" value="PLX15417.1"/>
    <property type="molecule type" value="Genomic_DNA"/>
</dbReference>
<evidence type="ECO:0000313" key="7">
    <source>
        <dbReference type="EMBL" id="PLX15417.1"/>
    </source>
</evidence>
<dbReference type="GO" id="GO:0050427">
    <property type="term" value="P:3'-phosphoadenosine 5'-phosphosulfate metabolic process"/>
    <property type="evidence" value="ECO:0007669"/>
    <property type="project" value="TreeGrafter"/>
</dbReference>